<protein>
    <recommendedName>
        <fullName evidence="2">CNH domain-containing protein</fullName>
    </recommendedName>
</protein>
<accession>A0A1B6MBB0</accession>
<dbReference type="AlphaFoldDB" id="A0A1B6MBB0"/>
<evidence type="ECO:0000313" key="1">
    <source>
        <dbReference type="EMBL" id="JAT33207.1"/>
    </source>
</evidence>
<organism evidence="1">
    <name type="scientific">Graphocephala atropunctata</name>
    <dbReference type="NCBI Taxonomy" id="36148"/>
    <lineage>
        <taxon>Eukaryota</taxon>
        <taxon>Metazoa</taxon>
        <taxon>Ecdysozoa</taxon>
        <taxon>Arthropoda</taxon>
        <taxon>Hexapoda</taxon>
        <taxon>Insecta</taxon>
        <taxon>Pterygota</taxon>
        <taxon>Neoptera</taxon>
        <taxon>Paraneoptera</taxon>
        <taxon>Hemiptera</taxon>
        <taxon>Auchenorrhyncha</taxon>
        <taxon>Membracoidea</taxon>
        <taxon>Cicadellidae</taxon>
        <taxon>Cicadellinae</taxon>
        <taxon>Cicadellini</taxon>
        <taxon>Graphocephala</taxon>
    </lineage>
</organism>
<evidence type="ECO:0008006" key="2">
    <source>
        <dbReference type="Google" id="ProtNLM"/>
    </source>
</evidence>
<proteinExistence type="predicted"/>
<gene>
    <name evidence="1" type="ORF">g.51934</name>
</gene>
<dbReference type="EMBL" id="GEBQ01006770">
    <property type="protein sequence ID" value="JAT33207.1"/>
    <property type="molecule type" value="Transcribed_RNA"/>
</dbReference>
<name>A0A1B6MBB0_9HEMI</name>
<sequence>MFLRNKDKSTLKVFDNSDAPDLLQTLNNVSSFKLWSSKLLTYEKGRFCIYTHQEGQYYEITQINHPSINEYMYLVAILWNEYLIIRNVNPRIIVVLDLVSLDMFDFTLDEDIESVLVFNGILNVVARKESIYRLRRYDLEKRLPFHDFVTGEELTTLYLRMSSHLVVYGKEIEGLPIQFVWSMSGELLTTLENAGFIAVEGEYVMYRIYTDELKLQIWNSNTPNNVRTAKEECTTMESINLGCIEYQTI</sequence>
<reference evidence="1" key="1">
    <citation type="submission" date="2015-11" db="EMBL/GenBank/DDBJ databases">
        <title>De novo transcriptome assembly of four potential Pierce s Disease insect vectors from Arizona vineyards.</title>
        <authorList>
            <person name="Tassone E.E."/>
        </authorList>
    </citation>
    <scope>NUCLEOTIDE SEQUENCE</scope>
</reference>